<accession>A0A0N4THJ2</accession>
<keyword evidence="1" id="KW-1133">Transmembrane helix</keyword>
<proteinExistence type="predicted"/>
<dbReference type="STRING" id="6280.A0A0N4THJ2"/>
<evidence type="ECO:0000256" key="1">
    <source>
        <dbReference type="SAM" id="Phobius"/>
    </source>
</evidence>
<dbReference type="WBParaSite" id="BPAG_0000768101-mRNA-1">
    <property type="protein sequence ID" value="BPAG_0000768101-mRNA-1"/>
    <property type="gene ID" value="BPAG_0000768101"/>
</dbReference>
<keyword evidence="1" id="KW-0812">Transmembrane</keyword>
<name>A0A0N4THJ2_BRUPA</name>
<protein>
    <submittedName>
        <fullName evidence="2">Glycoprotein</fullName>
    </submittedName>
</protein>
<organism evidence="2">
    <name type="scientific">Brugia pahangi</name>
    <name type="common">Filarial nematode worm</name>
    <dbReference type="NCBI Taxonomy" id="6280"/>
    <lineage>
        <taxon>Eukaryota</taxon>
        <taxon>Metazoa</taxon>
        <taxon>Ecdysozoa</taxon>
        <taxon>Nematoda</taxon>
        <taxon>Chromadorea</taxon>
        <taxon>Rhabditida</taxon>
        <taxon>Spirurina</taxon>
        <taxon>Spiruromorpha</taxon>
        <taxon>Filarioidea</taxon>
        <taxon>Onchocercidae</taxon>
        <taxon>Brugia</taxon>
    </lineage>
</organism>
<dbReference type="AlphaFoldDB" id="A0A0N4THJ2"/>
<reference evidence="2" key="1">
    <citation type="submission" date="2017-02" db="UniProtKB">
        <authorList>
            <consortium name="WormBaseParasite"/>
        </authorList>
    </citation>
    <scope>IDENTIFICATION</scope>
</reference>
<sequence length="138" mass="15975">LQPPFCPDLITSATNALLSGQEVKVIRKRREHKSSQQHVYADICFGDKKDEYCNSKNYRIDHERHINMLKDNSSKQYCLSLLWLTIWTGLSALTALLAISVYGYCRYSRRPQQYGAIKLAIHCSKVTVVKQQQQQQQQ</sequence>
<feature type="transmembrane region" description="Helical" evidence="1">
    <location>
        <begin position="81"/>
        <end position="105"/>
    </location>
</feature>
<evidence type="ECO:0000313" key="2">
    <source>
        <dbReference type="WBParaSite" id="BPAG_0000768101-mRNA-1"/>
    </source>
</evidence>
<keyword evidence="1" id="KW-0472">Membrane</keyword>